<reference evidence="1 2" key="1">
    <citation type="submission" date="2018-06" db="EMBL/GenBank/DDBJ databases">
        <title>Lujinxingia sediminis gen. nov. sp. nov., a new facultative anaerobic member of the class Deltaproteobacteria, and proposal of Lujinxingaceae fam. nov.</title>
        <authorList>
            <person name="Guo L.-Y."/>
            <person name="Li C.-M."/>
            <person name="Wang S."/>
            <person name="Du Z.-J."/>
        </authorList>
    </citation>
    <scope>NUCLEOTIDE SEQUENCE [LARGE SCALE GENOMIC DNA]</scope>
    <source>
        <strain evidence="1 2">FA350</strain>
    </source>
</reference>
<dbReference type="RefSeq" id="WP_111336568.1">
    <property type="nucleotide sequence ID" value="NZ_CP030032.1"/>
</dbReference>
<evidence type="ECO:0000313" key="2">
    <source>
        <dbReference type="Proteomes" id="UP000249799"/>
    </source>
</evidence>
<gene>
    <name evidence="1" type="ORF">DN745_16620</name>
</gene>
<sequence length="338" mass="37811">MYVADVRCECGLCRHTQMQRFYHSTPLHPLTLAHLGKLVGEVPQKADYACENCGEHVGPEQVVDAVLTYGFPDDSGVIRAFVSIPHRRHDALQSSEAPKVEYELISRRRLDPQELPGWEPVGERGVVKKRLDEAVVERILGRAFSPKLLWVELFEDWVEDPDGGAYACAAPGYWFFIDQSEDLTGELAESIDDADFCDASDAGDLMVIPLLESIPSALATHRYPEQMPGHWREWMSESAREALDAGDAWAEAHVSRSGVVEIMRETFDLARLTYKIDETAVDVFFSEITTPGEEVYGRGVAVSSVLRRAVYTGITPQESGRLTAEEIVGMLLRVWEPK</sequence>
<name>A0A2Z4FQ10_9DELT</name>
<dbReference type="KEGG" id="bsed:DN745_16620"/>
<accession>A0A2Z4FQ10</accession>
<dbReference type="Proteomes" id="UP000249799">
    <property type="component" value="Chromosome"/>
</dbReference>
<evidence type="ECO:0000313" key="1">
    <source>
        <dbReference type="EMBL" id="AWV90855.1"/>
    </source>
</evidence>
<keyword evidence="2" id="KW-1185">Reference proteome</keyword>
<organism evidence="1 2">
    <name type="scientific">Bradymonas sediminis</name>
    <dbReference type="NCBI Taxonomy" id="1548548"/>
    <lineage>
        <taxon>Bacteria</taxon>
        <taxon>Deltaproteobacteria</taxon>
        <taxon>Bradymonadales</taxon>
        <taxon>Bradymonadaceae</taxon>
        <taxon>Bradymonas</taxon>
    </lineage>
</organism>
<dbReference type="AlphaFoldDB" id="A0A2Z4FQ10"/>
<dbReference type="OrthoDB" id="5524461at2"/>
<dbReference type="EMBL" id="CP030032">
    <property type="protein sequence ID" value="AWV90855.1"/>
    <property type="molecule type" value="Genomic_DNA"/>
</dbReference>
<protein>
    <submittedName>
        <fullName evidence="1">Uncharacterized protein</fullName>
    </submittedName>
</protein>
<proteinExistence type="predicted"/>